<dbReference type="Gene3D" id="3.40.50.720">
    <property type="entry name" value="NAD(P)-binding Rossmann-like Domain"/>
    <property type="match status" value="1"/>
</dbReference>
<gene>
    <name evidence="1" type="ORF">EQZ20_05720</name>
</gene>
<evidence type="ECO:0000313" key="1">
    <source>
        <dbReference type="EMBL" id="QAT64454.1"/>
    </source>
</evidence>
<dbReference type="EMBL" id="CP035232">
    <property type="protein sequence ID" value="QAT64454.1"/>
    <property type="molecule type" value="Genomic_DNA"/>
</dbReference>
<dbReference type="Proteomes" id="UP000288675">
    <property type="component" value="Chromosome"/>
</dbReference>
<sequence>MTNLTASARLKVKQDTCFLPDPAGGVYIRNNAGSFRMKGASIYQWIDKLLPMFNGEHTLEELTNELSAPYRDRVFEIGSTLCANGFVRDVSRDQPHQLDGYVLQTFASQIEFIESFEDSGAYRFQLCRKAGILALGSGSFLASLVRSLSDSGFANIYVLFTEECPDHQAAIEELKEHASKTGGDVVDLTGGLHWREAVRSADWISYAAEIDDPQEFIALQTVCRQEKKPFFPAVCLKQVGLAGPFVHEDDDGCFASAWRRIHRSALHEDRMLDPFSTEGKEILANVIAFELFKTVAGLASLTKRNQCYVLDFATLEGSWHPFLPHPLVRPAGAAAEKVQDLEERVRECSNEPQEKGRLFQLFNQLTSATSGIFHLWEEKHLKQLPLSQCFVQVANPLSEGPAELLAGTVCAGFTHEEARREAGLTGIEMYGAKLADFYIREDGFLGVGTGETVAEGVLRGLQKWLDHELKMRRISGKETVAPLSLNAVKDSRAEFYFNALSLIHDEPLVGLGQDISGFPVAWANTGGRWYHSAGLNITLALTKALERALTDTQPLEEDAAMLTEAKKNFDIPVYEGLQKTLHSAMHTIGQNGLQLTVYDLPIEPFFKKALAGVFAVRVKKEEV</sequence>
<dbReference type="KEGG" id="bgy:BGLY_1076"/>
<evidence type="ECO:0000313" key="2">
    <source>
        <dbReference type="Proteomes" id="UP000288675"/>
    </source>
</evidence>
<name>A0AAJ4D1J2_9BACI</name>
<reference evidence="1 2" key="1">
    <citation type="submission" date="2019-01" db="EMBL/GenBank/DDBJ databases">
        <title>Genome sequence of Bacillus glycinifermentans SRCM103574.</title>
        <authorList>
            <person name="Kong H.-J."/>
            <person name="Jeong S.-Y."/>
            <person name="Jeong D.-Y."/>
        </authorList>
    </citation>
    <scope>NUCLEOTIDE SEQUENCE [LARGE SCALE GENOMIC DNA]</scope>
    <source>
        <strain evidence="1 2">SRCM103574</strain>
    </source>
</reference>
<dbReference type="RefSeq" id="WP_046129744.1">
    <property type="nucleotide sequence ID" value="NZ_CP035232.1"/>
</dbReference>
<dbReference type="NCBIfam" id="TIGR03693">
    <property type="entry name" value="ocin_ThiF_like"/>
    <property type="match status" value="1"/>
</dbReference>
<dbReference type="AlphaFoldDB" id="A0AAJ4D1J2"/>
<dbReference type="GeneID" id="82852178"/>
<protein>
    <submittedName>
        <fullName evidence="1">Thiazole-containing bacteriocin maturation protein</fullName>
    </submittedName>
</protein>
<accession>A0AAJ4D1J2</accession>
<proteinExistence type="predicted"/>
<dbReference type="InterPro" id="IPR022368">
    <property type="entry name" value="Thiazole_bacteriocin_mat_put"/>
</dbReference>
<organism evidence="1 2">
    <name type="scientific">Bacillus glycinifermentans</name>
    <dbReference type="NCBI Taxonomy" id="1664069"/>
    <lineage>
        <taxon>Bacteria</taxon>
        <taxon>Bacillati</taxon>
        <taxon>Bacillota</taxon>
        <taxon>Bacilli</taxon>
        <taxon>Bacillales</taxon>
        <taxon>Bacillaceae</taxon>
        <taxon>Bacillus</taxon>
    </lineage>
</organism>